<accession>A0A433UKK2</accession>
<feature type="modified residue" description="4-aspartylphosphate" evidence="20">
    <location>
        <position position="843"/>
    </location>
</feature>
<dbReference type="Gene3D" id="3.30.450.20">
    <property type="entry name" value="PAS domain"/>
    <property type="match status" value="1"/>
</dbReference>
<evidence type="ECO:0000256" key="4">
    <source>
        <dbReference type="ARBA" id="ARBA00011738"/>
    </source>
</evidence>
<keyword evidence="18" id="KW-0675">Receptor</keyword>
<dbReference type="SUPFAM" id="SSF55781">
    <property type="entry name" value="GAF domain-like"/>
    <property type="match status" value="2"/>
</dbReference>
<keyword evidence="17" id="KW-0472">Membrane</keyword>
<evidence type="ECO:0000256" key="7">
    <source>
        <dbReference type="ARBA" id="ARBA00022553"/>
    </source>
</evidence>
<dbReference type="Pfam" id="PF00072">
    <property type="entry name" value="Response_reg"/>
    <property type="match status" value="1"/>
</dbReference>
<sequence length="1003" mass="114499">MNNQYFDPPENSDYSNYDDQLFHIPGHIQPHGVIFALQEPDLKILQISENTNQFLGIPAESLLGKDLTCLFSPEKLELITDILQEEKLGFIEFLEINTNYQEKSSVFIGNFHRSHGVLILEMEPHSSNKTNPKIGYTHLLERAVFNIVNAPHLSDISYIIAQQVRKITAFDRVMIYRFESDYSGVVIAEDKQSHLESYLGLHYPATDFPPKSREFYHKNLLRLVPDVNYQPIKIIPRNHPFTDQPLDLSDSILRSISSCHIEYLQNMGVACSMTISLMHENKLWGLIACHHYSTKYVDYEIRKICEVIGQFASLELINHQERALSFYRQQVKLIQAQLNQNLTNELDYIGNVFKRNEKSLLNLLKATGAAILLQGQLILIGNTPSEQDTRHLVDWIVNQKNQQEIFYTDYLSEIYPNATNFQDIASGILAISIVLHERSYHIIWFRPEQVQTVNWAGNPHPEISVNSDNNPHRTPRKSFELWKQTVKDKSLPWQVFEVEVAQEMRNSLMLAALEFSQLALQQAAEQAEIANQAKSQFLAKMSHELRTPLNAILGFTQILTRNSSLSEEDQENLDIISRSGEHLLALINDVLEMSKIEAGQLTLNEIYFDLHRLIYSIQEMFALKAADKGINLITEFGAEVNQYVYGDEGKLRQILINLIGNAIKFTVVGHVTIKVSYACDSTSLALQTDKIIVKFEVEDTGTGIAVEDQELIFEAFLQAKSGRQFMQGTGLGLAISRQFARLMGGDVTINSILGQGTTFICCLQLTLADNVDVISPIQNIKRVVGLEPGQPRHRILIVEDILENRQLLVKLLKYVGFDVCAVENGLEAIEIYKEWKPDLIWMDIQMPVMNGYEATKQLRAMSQGKKLTMIALTASAFEEDKQAILDVGCDDIVAKPFEETILFEKMAHYLKLRYVYSDKKYRQKLPKLDNNKLIQLTRSDLQVMPSNWITQVYEAALVIDDAKLYELFQLIPAEHQQIADILRNLVDNFHIETIISLTSHPIQ</sequence>
<dbReference type="SMART" id="SM00388">
    <property type="entry name" value="HisKA"/>
    <property type="match status" value="1"/>
</dbReference>
<evidence type="ECO:0000256" key="10">
    <source>
        <dbReference type="ARBA" id="ARBA00022692"/>
    </source>
</evidence>
<evidence type="ECO:0000256" key="1">
    <source>
        <dbReference type="ARBA" id="ARBA00000085"/>
    </source>
</evidence>
<dbReference type="RefSeq" id="WP_127055711.1">
    <property type="nucleotide sequence ID" value="NZ_RSCM01000014.1"/>
</dbReference>
<evidence type="ECO:0000259" key="23">
    <source>
        <dbReference type="PROSITE" id="PS50110"/>
    </source>
</evidence>
<dbReference type="InterPro" id="IPR003594">
    <property type="entry name" value="HATPase_dom"/>
</dbReference>
<dbReference type="InterPro" id="IPR013654">
    <property type="entry name" value="PAS_2"/>
</dbReference>
<evidence type="ECO:0000256" key="18">
    <source>
        <dbReference type="ARBA" id="ARBA00023170"/>
    </source>
</evidence>
<dbReference type="SMART" id="SM00448">
    <property type="entry name" value="REC"/>
    <property type="match status" value="1"/>
</dbReference>
<keyword evidence="8" id="KW-0716">Sensory transduction</keyword>
<dbReference type="InterPro" id="IPR035965">
    <property type="entry name" value="PAS-like_dom_sf"/>
</dbReference>
<feature type="domain" description="PAS" evidence="24">
    <location>
        <begin position="34"/>
        <end position="85"/>
    </location>
</feature>
<dbReference type="Pfam" id="PF01590">
    <property type="entry name" value="GAF"/>
    <property type="match status" value="1"/>
</dbReference>
<evidence type="ECO:0000256" key="12">
    <source>
        <dbReference type="ARBA" id="ARBA00022777"/>
    </source>
</evidence>
<dbReference type="SUPFAM" id="SSF52172">
    <property type="entry name" value="CheY-like"/>
    <property type="match status" value="1"/>
</dbReference>
<dbReference type="InterPro" id="IPR016132">
    <property type="entry name" value="Phyto_chromo_attachment"/>
</dbReference>
<protein>
    <recommendedName>
        <fullName evidence="19">Circadian input-output histidine kinase CikA</fullName>
        <ecNumber evidence="5">2.7.13.3</ecNumber>
    </recommendedName>
</protein>
<dbReference type="PRINTS" id="PR01033">
    <property type="entry name" value="PHYTOCHROME"/>
</dbReference>
<dbReference type="PANTHER" id="PTHR45339:SF1">
    <property type="entry name" value="HYBRID SIGNAL TRANSDUCTION HISTIDINE KINASE J"/>
    <property type="match status" value="1"/>
</dbReference>
<dbReference type="Pfam" id="PF02518">
    <property type="entry name" value="HATPase_c"/>
    <property type="match status" value="1"/>
</dbReference>
<dbReference type="InterPro" id="IPR011006">
    <property type="entry name" value="CheY-like_superfamily"/>
</dbReference>
<organism evidence="25 26">
    <name type="scientific">Trichormus variabilis SAG 1403-4b</name>
    <dbReference type="NCBI Taxonomy" id="447716"/>
    <lineage>
        <taxon>Bacteria</taxon>
        <taxon>Bacillati</taxon>
        <taxon>Cyanobacteriota</taxon>
        <taxon>Cyanophyceae</taxon>
        <taxon>Nostocales</taxon>
        <taxon>Nostocaceae</taxon>
        <taxon>Trichormus</taxon>
    </lineage>
</organism>
<dbReference type="Gene3D" id="1.10.287.130">
    <property type="match status" value="1"/>
</dbReference>
<evidence type="ECO:0000259" key="22">
    <source>
        <dbReference type="PROSITE" id="PS50109"/>
    </source>
</evidence>
<keyword evidence="6" id="KW-0600">Photoreceptor protein</keyword>
<dbReference type="Pfam" id="PF00512">
    <property type="entry name" value="HisKA"/>
    <property type="match status" value="1"/>
</dbReference>
<evidence type="ECO:0000256" key="6">
    <source>
        <dbReference type="ARBA" id="ARBA00022543"/>
    </source>
</evidence>
<gene>
    <name evidence="25" type="ORF">DSM107003_38670</name>
</gene>
<dbReference type="InterPro" id="IPR029016">
    <property type="entry name" value="GAF-like_dom_sf"/>
</dbReference>
<evidence type="ECO:0000256" key="15">
    <source>
        <dbReference type="ARBA" id="ARBA00022991"/>
    </source>
</evidence>
<dbReference type="FunFam" id="3.30.565.10:FF:000010">
    <property type="entry name" value="Sensor histidine kinase RcsC"/>
    <property type="match status" value="1"/>
</dbReference>
<evidence type="ECO:0000256" key="14">
    <source>
        <dbReference type="ARBA" id="ARBA00022989"/>
    </source>
</evidence>
<dbReference type="CDD" id="cd00082">
    <property type="entry name" value="HisKA"/>
    <property type="match status" value="1"/>
</dbReference>
<dbReference type="Pfam" id="PF08446">
    <property type="entry name" value="PAS_2"/>
    <property type="match status" value="1"/>
</dbReference>
<name>A0A433UKK2_ANAVA</name>
<dbReference type="InterPro" id="IPR001789">
    <property type="entry name" value="Sig_transdc_resp-reg_receiver"/>
</dbReference>
<keyword evidence="26" id="KW-1185">Reference proteome</keyword>
<dbReference type="Proteomes" id="UP000276103">
    <property type="component" value="Unassembled WGS sequence"/>
</dbReference>
<dbReference type="InterPro" id="IPR036890">
    <property type="entry name" value="HATPase_C_sf"/>
</dbReference>
<keyword evidence="15" id="KW-0157">Chromophore</keyword>
<evidence type="ECO:0000256" key="11">
    <source>
        <dbReference type="ARBA" id="ARBA00022741"/>
    </source>
</evidence>
<dbReference type="AlphaFoldDB" id="A0A433UKK2"/>
<comment type="subunit">
    <text evidence="4">Homodimer.</text>
</comment>
<dbReference type="Gene3D" id="3.30.450.270">
    <property type="match status" value="1"/>
</dbReference>
<comment type="catalytic activity">
    <reaction evidence="1">
        <text>ATP + protein L-histidine = ADP + protein N-phospho-L-histidine.</text>
        <dbReference type="EC" id="2.7.13.3"/>
    </reaction>
</comment>
<evidence type="ECO:0000256" key="8">
    <source>
        <dbReference type="ARBA" id="ARBA00022606"/>
    </source>
</evidence>
<dbReference type="InterPro" id="IPR000014">
    <property type="entry name" value="PAS"/>
</dbReference>
<keyword evidence="9" id="KW-0808">Transferase</keyword>
<dbReference type="InterPro" id="IPR005467">
    <property type="entry name" value="His_kinase_dom"/>
</dbReference>
<evidence type="ECO:0000313" key="25">
    <source>
        <dbReference type="EMBL" id="RUS94334.1"/>
    </source>
</evidence>
<dbReference type="PROSITE" id="PS50109">
    <property type="entry name" value="HIS_KIN"/>
    <property type="match status" value="1"/>
</dbReference>
<comment type="subcellular location">
    <subcellularLocation>
        <location evidence="2">Membrane</location>
    </subcellularLocation>
</comment>
<evidence type="ECO:0000259" key="21">
    <source>
        <dbReference type="PROSITE" id="PS50046"/>
    </source>
</evidence>
<dbReference type="FunFam" id="1.10.287.130:FF:000004">
    <property type="entry name" value="Ethylene receptor 1"/>
    <property type="match status" value="1"/>
</dbReference>
<dbReference type="GO" id="GO:0016020">
    <property type="term" value="C:membrane"/>
    <property type="evidence" value="ECO:0007669"/>
    <property type="project" value="UniProtKB-SubCell"/>
</dbReference>
<dbReference type="InterPro" id="IPR003661">
    <property type="entry name" value="HisK_dim/P_dom"/>
</dbReference>
<keyword evidence="14" id="KW-1133">Transmembrane helix</keyword>
<evidence type="ECO:0000256" key="20">
    <source>
        <dbReference type="PROSITE-ProRule" id="PRU00169"/>
    </source>
</evidence>
<dbReference type="GO" id="GO:0009584">
    <property type="term" value="P:detection of visible light"/>
    <property type="evidence" value="ECO:0007669"/>
    <property type="project" value="InterPro"/>
</dbReference>
<dbReference type="Pfam" id="PF00360">
    <property type="entry name" value="PHY"/>
    <property type="match status" value="1"/>
</dbReference>
<dbReference type="OrthoDB" id="9760752at2"/>
<evidence type="ECO:0000256" key="13">
    <source>
        <dbReference type="ARBA" id="ARBA00022840"/>
    </source>
</evidence>
<comment type="caution">
    <text evidence="25">The sequence shown here is derived from an EMBL/GenBank/DDBJ whole genome shotgun (WGS) entry which is preliminary data.</text>
</comment>
<dbReference type="SUPFAM" id="SSF47384">
    <property type="entry name" value="Homodimeric domain of signal transducing histidine kinase"/>
    <property type="match status" value="1"/>
</dbReference>
<dbReference type="InterPro" id="IPR003018">
    <property type="entry name" value="GAF"/>
</dbReference>
<comment type="similarity">
    <text evidence="3">In the N-terminal section; belongs to the phytochrome family.</text>
</comment>
<evidence type="ECO:0000256" key="3">
    <source>
        <dbReference type="ARBA" id="ARBA00006402"/>
    </source>
</evidence>
<keyword evidence="16" id="KW-0902">Two-component regulatory system</keyword>
<dbReference type="InterPro" id="IPR043150">
    <property type="entry name" value="Phytochrome_PHY_sf"/>
</dbReference>
<dbReference type="InterPro" id="IPR036097">
    <property type="entry name" value="HisK_dim/P_sf"/>
</dbReference>
<dbReference type="CDD" id="cd17546">
    <property type="entry name" value="REC_hyHK_CKI1_RcsC-like"/>
    <property type="match status" value="1"/>
</dbReference>
<evidence type="ECO:0000256" key="2">
    <source>
        <dbReference type="ARBA" id="ARBA00004370"/>
    </source>
</evidence>
<dbReference type="Gene3D" id="3.30.450.40">
    <property type="match status" value="1"/>
</dbReference>
<dbReference type="InterPro" id="IPR013515">
    <property type="entry name" value="Phytochrome_cen-reg"/>
</dbReference>
<evidence type="ECO:0000259" key="24">
    <source>
        <dbReference type="PROSITE" id="PS50112"/>
    </source>
</evidence>
<keyword evidence="13" id="KW-0067">ATP-binding</keyword>
<dbReference type="SMART" id="SM00065">
    <property type="entry name" value="GAF"/>
    <property type="match status" value="1"/>
</dbReference>
<dbReference type="Gene3D" id="3.40.50.2300">
    <property type="match status" value="1"/>
</dbReference>
<keyword evidence="7 20" id="KW-0597">Phosphoprotein</keyword>
<dbReference type="Gene3D" id="3.30.565.10">
    <property type="entry name" value="Histidine kinase-like ATPase, C-terminal domain"/>
    <property type="match status" value="1"/>
</dbReference>
<dbReference type="PROSITE" id="PS50046">
    <property type="entry name" value="PHYTOCHROME_2"/>
    <property type="match status" value="1"/>
</dbReference>
<evidence type="ECO:0000256" key="5">
    <source>
        <dbReference type="ARBA" id="ARBA00012438"/>
    </source>
</evidence>
<dbReference type="SUPFAM" id="SSF55874">
    <property type="entry name" value="ATPase domain of HSP90 chaperone/DNA topoisomerase II/histidine kinase"/>
    <property type="match status" value="1"/>
</dbReference>
<feature type="domain" description="Histidine kinase" evidence="22">
    <location>
        <begin position="540"/>
        <end position="767"/>
    </location>
</feature>
<dbReference type="PANTHER" id="PTHR45339">
    <property type="entry name" value="HYBRID SIGNAL TRANSDUCTION HISTIDINE KINASE J"/>
    <property type="match status" value="1"/>
</dbReference>
<dbReference type="PROSITE" id="PS50110">
    <property type="entry name" value="RESPONSE_REGULATORY"/>
    <property type="match status" value="1"/>
</dbReference>
<evidence type="ECO:0000256" key="16">
    <source>
        <dbReference type="ARBA" id="ARBA00023012"/>
    </source>
</evidence>
<dbReference type="GO" id="GO:0000155">
    <property type="term" value="F:phosphorelay sensor kinase activity"/>
    <property type="evidence" value="ECO:0007669"/>
    <property type="project" value="InterPro"/>
</dbReference>
<proteinExistence type="inferred from homology"/>
<reference evidence="25 26" key="1">
    <citation type="journal article" date="2019" name="Genome Biol. Evol.">
        <title>Day and night: Metabolic profiles and evolutionary relationships of six axenic non-marine cyanobacteria.</title>
        <authorList>
            <person name="Will S.E."/>
            <person name="Henke P."/>
            <person name="Boedeker C."/>
            <person name="Huang S."/>
            <person name="Brinkmann H."/>
            <person name="Rohde M."/>
            <person name="Jarek M."/>
            <person name="Friedl T."/>
            <person name="Seufert S."/>
            <person name="Schumacher M."/>
            <person name="Overmann J."/>
            <person name="Neumann-Schaal M."/>
            <person name="Petersen J."/>
        </authorList>
    </citation>
    <scope>NUCLEOTIDE SEQUENCE [LARGE SCALE GENOMIC DNA]</scope>
    <source>
        <strain evidence="25 26">SAG 1403-4b</strain>
    </source>
</reference>
<keyword evidence="10" id="KW-0812">Transmembrane</keyword>
<dbReference type="CDD" id="cd16922">
    <property type="entry name" value="HATPase_EvgS-ArcB-TorS-like"/>
    <property type="match status" value="1"/>
</dbReference>
<dbReference type="GO" id="GO:0005524">
    <property type="term" value="F:ATP binding"/>
    <property type="evidence" value="ECO:0007669"/>
    <property type="project" value="UniProtKB-KW"/>
</dbReference>
<dbReference type="SUPFAM" id="SSF55785">
    <property type="entry name" value="PYP-like sensor domain (PAS domain)"/>
    <property type="match status" value="1"/>
</dbReference>
<dbReference type="GO" id="GO:0006355">
    <property type="term" value="P:regulation of DNA-templated transcription"/>
    <property type="evidence" value="ECO:0007669"/>
    <property type="project" value="InterPro"/>
</dbReference>
<keyword evidence="12" id="KW-0418">Kinase</keyword>
<evidence type="ECO:0000313" key="26">
    <source>
        <dbReference type="Proteomes" id="UP000276103"/>
    </source>
</evidence>
<dbReference type="EMBL" id="RSCM01000014">
    <property type="protein sequence ID" value="RUS94334.1"/>
    <property type="molecule type" value="Genomic_DNA"/>
</dbReference>
<feature type="domain" description="Phytochrome chromophore attachment site" evidence="21">
    <location>
        <begin position="152"/>
        <end position="310"/>
    </location>
</feature>
<evidence type="ECO:0000256" key="19">
    <source>
        <dbReference type="ARBA" id="ARBA00074306"/>
    </source>
</evidence>
<dbReference type="GO" id="GO:0009881">
    <property type="term" value="F:photoreceptor activity"/>
    <property type="evidence" value="ECO:0007669"/>
    <property type="project" value="UniProtKB-KW"/>
</dbReference>
<dbReference type="InterPro" id="IPR001294">
    <property type="entry name" value="Phytochrome"/>
</dbReference>
<dbReference type="PROSITE" id="PS50112">
    <property type="entry name" value="PAS"/>
    <property type="match status" value="1"/>
</dbReference>
<dbReference type="SMART" id="SM00387">
    <property type="entry name" value="HATPase_c"/>
    <property type="match status" value="1"/>
</dbReference>
<feature type="domain" description="Response regulatory" evidence="23">
    <location>
        <begin position="794"/>
        <end position="910"/>
    </location>
</feature>
<dbReference type="EC" id="2.7.13.3" evidence="5"/>
<evidence type="ECO:0000256" key="9">
    <source>
        <dbReference type="ARBA" id="ARBA00022679"/>
    </source>
</evidence>
<keyword evidence="11" id="KW-0547">Nucleotide-binding</keyword>
<evidence type="ECO:0000256" key="17">
    <source>
        <dbReference type="ARBA" id="ARBA00023136"/>
    </source>
</evidence>